<gene>
    <name evidence="1" type="ORF">DVK85_11970</name>
</gene>
<proteinExistence type="predicted"/>
<keyword evidence="2" id="KW-1185">Reference proteome</keyword>
<protein>
    <submittedName>
        <fullName evidence="1">DUF4241 domain-containing protein</fullName>
    </submittedName>
</protein>
<dbReference type="EMBL" id="CP031188">
    <property type="protein sequence ID" value="AXG74904.1"/>
    <property type="molecule type" value="Genomic_DNA"/>
</dbReference>
<evidence type="ECO:0000313" key="2">
    <source>
        <dbReference type="Proteomes" id="UP000253951"/>
    </source>
</evidence>
<sequence length="248" mass="28562">MAYIKNTINSPNKSMVMKNINDYEINYELEDEINDPELVEIHIGDVNLPTGKIIVADPFFTVEQRPFARTVEPDKYPVHIYMSKIDTMHHRVAYAKIKFRPETATKWILALTDDITGEEMQELGEDEFYGFPVESGLACFLDEKTNAALITKIEALQEKDPIANYYDVVLSDEFREYSGKNEFSRELGDWNDHRPNKDSDDNAIMFASGWGDGYYPAYWGVNNNGDTVELVIDFLINEFEEDDNGIRL</sequence>
<dbReference type="AlphaFoldDB" id="A0A345HE94"/>
<accession>A0A345HE94</accession>
<dbReference type="InterPro" id="IPR025335">
    <property type="entry name" value="DUF4241"/>
</dbReference>
<dbReference type="OrthoDB" id="9789980at2"/>
<reference evidence="1 2" key="1">
    <citation type="submission" date="2018-07" db="EMBL/GenBank/DDBJ databases">
        <title>Complete genome sequence of Flavobacterium arcticum type strain SM1502T.</title>
        <authorList>
            <person name="Li Y."/>
            <person name="Li D.-D."/>
        </authorList>
    </citation>
    <scope>NUCLEOTIDE SEQUENCE [LARGE SCALE GENOMIC DNA]</scope>
    <source>
        <strain evidence="1 2">SM1502</strain>
    </source>
</reference>
<organism evidence="1 2">
    <name type="scientific">Flavobacterium arcticum</name>
    <dbReference type="NCBI Taxonomy" id="1784713"/>
    <lineage>
        <taxon>Bacteria</taxon>
        <taxon>Pseudomonadati</taxon>
        <taxon>Bacteroidota</taxon>
        <taxon>Flavobacteriia</taxon>
        <taxon>Flavobacteriales</taxon>
        <taxon>Flavobacteriaceae</taxon>
        <taxon>Flavobacterium</taxon>
    </lineage>
</organism>
<evidence type="ECO:0000313" key="1">
    <source>
        <dbReference type="EMBL" id="AXG74904.1"/>
    </source>
</evidence>
<dbReference type="Pfam" id="PF14025">
    <property type="entry name" value="DUF4241"/>
    <property type="match status" value="1"/>
</dbReference>
<name>A0A345HE94_9FLAO</name>
<dbReference type="KEGG" id="fat:DVK85_11970"/>
<dbReference type="Proteomes" id="UP000253951">
    <property type="component" value="Chromosome"/>
</dbReference>